<proteinExistence type="predicted"/>
<dbReference type="EMBL" id="FOJG01000002">
    <property type="protein sequence ID" value="SEW52931.1"/>
    <property type="molecule type" value="Genomic_DNA"/>
</dbReference>
<dbReference type="Proteomes" id="UP000199310">
    <property type="component" value="Unassembled WGS sequence"/>
</dbReference>
<sequence length="93" mass="10679">MSERYSIIWKEKIVGEISDLINDMWYFDGKFIPADLELADEFISLASSFELANTFKDPSKGIRVVLTSKNQSSKKMDFVVLAIEGMNLSMRMF</sequence>
<keyword evidence="2" id="KW-1185">Reference proteome</keyword>
<evidence type="ECO:0000313" key="1">
    <source>
        <dbReference type="EMBL" id="SEW52931.1"/>
    </source>
</evidence>
<name>A0A1I0S9S0_9BACT</name>
<organism evidence="1 2">
    <name type="scientific">Chitinophaga arvensicola</name>
    <dbReference type="NCBI Taxonomy" id="29529"/>
    <lineage>
        <taxon>Bacteria</taxon>
        <taxon>Pseudomonadati</taxon>
        <taxon>Bacteroidota</taxon>
        <taxon>Chitinophagia</taxon>
        <taxon>Chitinophagales</taxon>
        <taxon>Chitinophagaceae</taxon>
        <taxon>Chitinophaga</taxon>
    </lineage>
</organism>
<gene>
    <name evidence="1" type="ORF">SAMN04488122_5244</name>
</gene>
<reference evidence="2" key="1">
    <citation type="submission" date="2016-10" db="EMBL/GenBank/DDBJ databases">
        <authorList>
            <person name="Varghese N."/>
            <person name="Submissions S."/>
        </authorList>
    </citation>
    <scope>NUCLEOTIDE SEQUENCE [LARGE SCALE GENOMIC DNA]</scope>
    <source>
        <strain evidence="2">DSM 3695</strain>
    </source>
</reference>
<accession>A0A1I0S9S0</accession>
<dbReference type="RefSeq" id="WP_089899959.1">
    <property type="nucleotide sequence ID" value="NZ_FOJG01000002.1"/>
</dbReference>
<protein>
    <submittedName>
        <fullName evidence="1">Uncharacterized protein</fullName>
    </submittedName>
</protein>
<evidence type="ECO:0000313" key="2">
    <source>
        <dbReference type="Proteomes" id="UP000199310"/>
    </source>
</evidence>
<dbReference type="OrthoDB" id="680912at2"/>
<dbReference type="AlphaFoldDB" id="A0A1I0S9S0"/>